<organism evidence="2 3">
    <name type="scientific">Pseudanabaena galeata UHCC 0370</name>
    <dbReference type="NCBI Taxonomy" id="3110310"/>
    <lineage>
        <taxon>Bacteria</taxon>
        <taxon>Bacillati</taxon>
        <taxon>Cyanobacteriota</taxon>
        <taxon>Cyanophyceae</taxon>
        <taxon>Pseudanabaenales</taxon>
        <taxon>Pseudanabaenaceae</taxon>
        <taxon>Pseudanabaena</taxon>
    </lineage>
</organism>
<dbReference type="Proteomes" id="UP001301388">
    <property type="component" value="Unassembled WGS sequence"/>
</dbReference>
<sequence length="890" mass="89419">MLKHSPKNKSKSSFYRLIAATLTGSGVSLLLPLLASAQVVPLTPAGTIIRNTATGTYEDPNNPGVPINATSNEVTATVAEVAGVTAVPAGIVDVNGGSVTTNDVVNYNFLITNVGNDVTAINIPGTSTVVGGTQGTITVTEINGIVLTTPVDIPVGGIATNDLAAFITAVQATPALAAFDGTIPPNGTIRVQVPVTVTATVAGNPVSVRLGDTGANDNSAGTQNQTQAGALATDVYTINPATGNPGAPVNGVREAAAFTTVPLATAVNNLALATVLKTRIAYAAGTAALTDDQLTYRLDLRVENTPPAGTTGITPAPLLPTAITLDGVAANRILISDAIPAQTTLDNTFGAATVTIGGVTWTRVYSTVATATGPLAVGQNWQTGAVPAAGVTRVGYVALGPLPAGTTTVTDPTGFQFRVITTGVAAVPVTIANIAQVFGQSTPGLISPTNPLVYDESGDQNPNNYEAGVPPAPITTPATSPTGVANPATDGTDPIGDPANNNQGTGTGGEANVFTINPAGIILNGPPGVPGALGPDGTAQTDFVNRSATDVPAGAAGAPGSTYDPLPVTFTNTVQNPATNTNQLDNVTLEPISARLAAQAVNNTLTPTAGQIQAYDLTNLPNHAGLPDNTIVRISFGGRTALYTYTSANTSFALTSSGPNAAGTGDAVATPIIIPSLGIGGSQNYTVTVDLPAGSVVTTGYSVPIVSYVNSNTGDGSTFKRTTNGTGADPTVASLAQDNPFNIKMDRVYTGYLNLVKASQILDGTTGAPVAGANGILDGNPKTPAPGNIILYQITYSNISTPASGTGNVILNANNIVITEDGAAGTNNWATTTFNVANTAADATAGAVITFFNGATATTTADVNVTRYLDSIPTLAPGANGTFTFQRRVR</sequence>
<feature type="domain" description="DUF7925" evidence="1">
    <location>
        <begin position="272"/>
        <end position="465"/>
    </location>
</feature>
<keyword evidence="3" id="KW-1185">Reference proteome</keyword>
<gene>
    <name evidence="2" type="ORF">VB774_18305</name>
</gene>
<evidence type="ECO:0000313" key="3">
    <source>
        <dbReference type="Proteomes" id="UP001301388"/>
    </source>
</evidence>
<reference evidence="2 3" key="1">
    <citation type="submission" date="2023-12" db="EMBL/GenBank/DDBJ databases">
        <title>Baltic Sea Cyanobacteria.</title>
        <authorList>
            <person name="Delbaje E."/>
            <person name="Fewer D.P."/>
            <person name="Shishido T.K."/>
        </authorList>
    </citation>
    <scope>NUCLEOTIDE SEQUENCE [LARGE SCALE GENOMIC DNA]</scope>
    <source>
        <strain evidence="2 3">UHCC 0370</strain>
    </source>
</reference>
<evidence type="ECO:0000259" key="1">
    <source>
        <dbReference type="Pfam" id="PF25546"/>
    </source>
</evidence>
<comment type="caution">
    <text evidence="2">The sequence shown here is derived from an EMBL/GenBank/DDBJ whole genome shotgun (WGS) entry which is preliminary data.</text>
</comment>
<dbReference type="InterPro" id="IPR057685">
    <property type="entry name" value="DUF7925"/>
</dbReference>
<evidence type="ECO:0000313" key="2">
    <source>
        <dbReference type="EMBL" id="MEA5479578.1"/>
    </source>
</evidence>
<name>A0ABU5TPX1_9CYAN</name>
<dbReference type="EMBL" id="JAYGIE010000093">
    <property type="protein sequence ID" value="MEA5479578.1"/>
    <property type="molecule type" value="Genomic_DNA"/>
</dbReference>
<dbReference type="RefSeq" id="WP_323262775.1">
    <property type="nucleotide sequence ID" value="NZ_JAYGIE010000093.1"/>
</dbReference>
<accession>A0ABU5TPX1</accession>
<proteinExistence type="predicted"/>
<protein>
    <recommendedName>
        <fullName evidence="1">DUF7925 domain-containing protein</fullName>
    </recommendedName>
</protein>
<dbReference type="Pfam" id="PF25546">
    <property type="entry name" value="DUF7925"/>
    <property type="match status" value="1"/>
</dbReference>